<evidence type="ECO:0000256" key="1">
    <source>
        <dbReference type="SAM" id="Phobius"/>
    </source>
</evidence>
<dbReference type="AlphaFoldDB" id="A0A1T5EEF0"/>
<keyword evidence="3" id="KW-1185">Reference proteome</keyword>
<keyword evidence="1" id="KW-0812">Transmembrane</keyword>
<sequence>MRSIILKEIILSLVVFFAGLFVFRHLEVDIFTKWVYFSVLLFLLFVISTLFVKRLIDSNKSWVALGFTGITFFCQIILLLILFIFLEPEETNHRIVAKVGVVSYLTFLGFDTFWKIKWLFPKS</sequence>
<evidence type="ECO:0000313" key="2">
    <source>
        <dbReference type="EMBL" id="SKB82362.1"/>
    </source>
</evidence>
<organism evidence="2 3">
    <name type="scientific">Alkalitalea saponilacus</name>
    <dbReference type="NCBI Taxonomy" id="889453"/>
    <lineage>
        <taxon>Bacteria</taxon>
        <taxon>Pseudomonadati</taxon>
        <taxon>Bacteroidota</taxon>
        <taxon>Bacteroidia</taxon>
        <taxon>Marinilabiliales</taxon>
        <taxon>Marinilabiliaceae</taxon>
        <taxon>Alkalitalea</taxon>
    </lineage>
</organism>
<feature type="transmembrane region" description="Helical" evidence="1">
    <location>
        <begin position="34"/>
        <end position="52"/>
    </location>
</feature>
<dbReference type="STRING" id="889453.SAMN03080601_01316"/>
<feature type="transmembrane region" description="Helical" evidence="1">
    <location>
        <begin position="64"/>
        <end position="83"/>
    </location>
</feature>
<protein>
    <submittedName>
        <fullName evidence="2">Uncharacterized protein</fullName>
    </submittedName>
</protein>
<dbReference type="KEGG" id="asx:CDL62_07585"/>
<evidence type="ECO:0000313" key="3">
    <source>
        <dbReference type="Proteomes" id="UP000191055"/>
    </source>
</evidence>
<name>A0A1T5EEF0_9BACT</name>
<feature type="transmembrane region" description="Helical" evidence="1">
    <location>
        <begin position="95"/>
        <end position="114"/>
    </location>
</feature>
<dbReference type="Proteomes" id="UP000191055">
    <property type="component" value="Unassembled WGS sequence"/>
</dbReference>
<keyword evidence="1" id="KW-1133">Transmembrane helix</keyword>
<keyword evidence="1" id="KW-0472">Membrane</keyword>
<dbReference type="EMBL" id="FUYV01000005">
    <property type="protein sequence ID" value="SKB82362.1"/>
    <property type="molecule type" value="Genomic_DNA"/>
</dbReference>
<reference evidence="2 3" key="1">
    <citation type="submission" date="2017-02" db="EMBL/GenBank/DDBJ databases">
        <authorList>
            <person name="Peterson S.W."/>
        </authorList>
    </citation>
    <scope>NUCLEOTIDE SEQUENCE [LARGE SCALE GENOMIC DNA]</scope>
    <source>
        <strain evidence="2 3">DSM 24412</strain>
    </source>
</reference>
<accession>A0A1T5EEF0</accession>
<proteinExistence type="predicted"/>
<gene>
    <name evidence="2" type="ORF">SAMN03080601_01316</name>
</gene>